<dbReference type="EMBL" id="JAGTJQ010000005">
    <property type="protein sequence ID" value="KAH7031459.1"/>
    <property type="molecule type" value="Genomic_DNA"/>
</dbReference>
<feature type="region of interest" description="Disordered" evidence="1">
    <location>
        <begin position="257"/>
        <end position="291"/>
    </location>
</feature>
<evidence type="ECO:0000259" key="2">
    <source>
        <dbReference type="Pfam" id="PF06985"/>
    </source>
</evidence>
<dbReference type="PANTHER" id="PTHR24148">
    <property type="entry name" value="ANKYRIN REPEAT DOMAIN-CONTAINING PROTEIN 39 HOMOLOG-RELATED"/>
    <property type="match status" value="1"/>
</dbReference>
<dbReference type="RefSeq" id="XP_046013139.1">
    <property type="nucleotide sequence ID" value="XM_046160991.1"/>
</dbReference>
<feature type="compositionally biased region" description="Basic and acidic residues" evidence="1">
    <location>
        <begin position="257"/>
        <end position="285"/>
    </location>
</feature>
<keyword evidence="4" id="KW-1185">Reference proteome</keyword>
<dbReference type="InterPro" id="IPR052895">
    <property type="entry name" value="HetReg/Transcr_Mod"/>
</dbReference>
<dbReference type="InterPro" id="IPR010730">
    <property type="entry name" value="HET"/>
</dbReference>
<protein>
    <submittedName>
        <fullName evidence="3">Heterokaryon incompatibility protein-domain-containing protein</fullName>
    </submittedName>
</protein>
<evidence type="ECO:0000313" key="4">
    <source>
        <dbReference type="Proteomes" id="UP000756346"/>
    </source>
</evidence>
<dbReference type="PANTHER" id="PTHR24148:SF64">
    <property type="entry name" value="HETEROKARYON INCOMPATIBILITY DOMAIN-CONTAINING PROTEIN"/>
    <property type="match status" value="1"/>
</dbReference>
<comment type="caution">
    <text evidence="3">The sequence shown here is derived from an EMBL/GenBank/DDBJ whole genome shotgun (WGS) entry which is preliminary data.</text>
</comment>
<organism evidence="3 4">
    <name type="scientific">Microdochium trichocladiopsis</name>
    <dbReference type="NCBI Taxonomy" id="1682393"/>
    <lineage>
        <taxon>Eukaryota</taxon>
        <taxon>Fungi</taxon>
        <taxon>Dikarya</taxon>
        <taxon>Ascomycota</taxon>
        <taxon>Pezizomycotina</taxon>
        <taxon>Sordariomycetes</taxon>
        <taxon>Xylariomycetidae</taxon>
        <taxon>Xylariales</taxon>
        <taxon>Microdochiaceae</taxon>
        <taxon>Microdochium</taxon>
    </lineage>
</organism>
<dbReference type="AlphaFoldDB" id="A0A9P9BUI1"/>
<gene>
    <name evidence="3" type="ORF">B0I36DRAFT_384234</name>
</gene>
<feature type="domain" description="Heterokaryon incompatibility" evidence="2">
    <location>
        <begin position="47"/>
        <end position="199"/>
    </location>
</feature>
<dbReference type="Pfam" id="PF06985">
    <property type="entry name" value="HET"/>
    <property type="match status" value="1"/>
</dbReference>
<feature type="region of interest" description="Disordered" evidence="1">
    <location>
        <begin position="530"/>
        <end position="552"/>
    </location>
</feature>
<feature type="compositionally biased region" description="Basic and acidic residues" evidence="1">
    <location>
        <begin position="530"/>
        <end position="544"/>
    </location>
</feature>
<accession>A0A9P9BUI1</accession>
<name>A0A9P9BUI1_9PEZI</name>
<evidence type="ECO:0000313" key="3">
    <source>
        <dbReference type="EMBL" id="KAH7031459.1"/>
    </source>
</evidence>
<sequence>MTAYQYRPLSGPTSIRIILLKPALLDSQPLELELYEAPLSGPGSLAYEALSYTWGERHGSIPIRCGGLRQTILVTPNCEAALRHLRYKLSVRQLWVDAICIDQTSVAEKNQQVPLMGKIYSQATRTVIWLGVGGPGDAGTLSRAKTVANFAHFRTMPGYCALSDTEKAWAQKLLPVSEIERIGRICQSNWFQRIWTVQEYLLAEHAIFMVGRAECPISQLYTYFIIGEALQDSDSHERRLFRMRSLMMEEMYEVRDHDDNSDVEPSAHDHPGESRLIRETRNRGSKDKKKKERYGKHWFSHTMRFNDMPPGGGLHNMLSRALQMASMSDATDARDKVYGMLAFIDMLCDDMYVPDVDYAKSLVEVYEEFAVCMIRSGGTLWPLEHISGSAMSQDACAWPSWVPDLREARLIASPRTWCSGLSRTPALDEDESWAQAHEQNCRGILRVSGRRMTRVLETFCRMPEIPISKSGDDDVEYDNARLECLSEWSAHVLKLDIETQRDQSVYREHSETYLGVLERLTPFLAYLRDRHEPGRSTPDTKDSSIKAQQQRQPRVRDLLRKMMVPSETVYRGNRGKLDQRRFDDLYDGSTLFLTECGLLGLCRGNVQAGDEMFQLAGGAYPFILRRDKRSRPMQYRLIGVASVDRGERARREGFWYEDISEPALDAIVLV</sequence>
<reference evidence="3" key="1">
    <citation type="journal article" date="2021" name="Nat. Commun.">
        <title>Genetic determinants of endophytism in the Arabidopsis root mycobiome.</title>
        <authorList>
            <person name="Mesny F."/>
            <person name="Miyauchi S."/>
            <person name="Thiergart T."/>
            <person name="Pickel B."/>
            <person name="Atanasova L."/>
            <person name="Karlsson M."/>
            <person name="Huettel B."/>
            <person name="Barry K.W."/>
            <person name="Haridas S."/>
            <person name="Chen C."/>
            <person name="Bauer D."/>
            <person name="Andreopoulos W."/>
            <person name="Pangilinan J."/>
            <person name="LaButti K."/>
            <person name="Riley R."/>
            <person name="Lipzen A."/>
            <person name="Clum A."/>
            <person name="Drula E."/>
            <person name="Henrissat B."/>
            <person name="Kohler A."/>
            <person name="Grigoriev I.V."/>
            <person name="Martin F.M."/>
            <person name="Hacquard S."/>
        </authorList>
    </citation>
    <scope>NUCLEOTIDE SEQUENCE</scope>
    <source>
        <strain evidence="3">MPI-CAGE-CH-0230</strain>
    </source>
</reference>
<proteinExistence type="predicted"/>
<dbReference type="OrthoDB" id="4778489at2759"/>
<dbReference type="GeneID" id="70190537"/>
<evidence type="ECO:0000256" key="1">
    <source>
        <dbReference type="SAM" id="MobiDB-lite"/>
    </source>
</evidence>
<dbReference type="Proteomes" id="UP000756346">
    <property type="component" value="Unassembled WGS sequence"/>
</dbReference>